<reference evidence="4" key="2">
    <citation type="submission" date="2021-02" db="UniProtKB">
        <authorList>
            <consortium name="EnsemblMetazoa"/>
        </authorList>
    </citation>
    <scope>IDENTIFICATION</scope>
    <source>
        <strain evidence="4">JHB</strain>
    </source>
</reference>
<keyword evidence="5" id="KW-1185">Reference proteome</keyword>
<evidence type="ECO:0000259" key="2">
    <source>
        <dbReference type="Pfam" id="PF25780"/>
    </source>
</evidence>
<organism>
    <name type="scientific">Culex quinquefasciatus</name>
    <name type="common">Southern house mosquito</name>
    <name type="synonym">Culex pungens</name>
    <dbReference type="NCBI Taxonomy" id="7176"/>
    <lineage>
        <taxon>Eukaryota</taxon>
        <taxon>Metazoa</taxon>
        <taxon>Ecdysozoa</taxon>
        <taxon>Arthropoda</taxon>
        <taxon>Hexapoda</taxon>
        <taxon>Insecta</taxon>
        <taxon>Pterygota</taxon>
        <taxon>Neoptera</taxon>
        <taxon>Endopterygota</taxon>
        <taxon>Diptera</taxon>
        <taxon>Nematocera</taxon>
        <taxon>Culicoidea</taxon>
        <taxon>Culicidae</taxon>
        <taxon>Culicinae</taxon>
        <taxon>Culicini</taxon>
        <taxon>Culex</taxon>
        <taxon>Culex</taxon>
    </lineage>
</organism>
<dbReference type="HOGENOM" id="CLU_1449071_0_0_1"/>
<accession>B0WRE9</accession>
<evidence type="ECO:0000313" key="5">
    <source>
        <dbReference type="Proteomes" id="UP000002320"/>
    </source>
</evidence>
<proteinExistence type="predicted"/>
<reference evidence="3" key="1">
    <citation type="submission" date="2007-03" db="EMBL/GenBank/DDBJ databases">
        <title>Annotation of Culex pipiens quinquefasciatus.</title>
        <authorList>
            <consortium name="The Broad Institute Genome Sequencing Platform"/>
            <person name="Atkinson P.W."/>
            <person name="Hemingway J."/>
            <person name="Christensen B.M."/>
            <person name="Higgs S."/>
            <person name="Kodira C."/>
            <person name="Hannick L."/>
            <person name="Megy K."/>
            <person name="O'Leary S."/>
            <person name="Pearson M."/>
            <person name="Haas B.J."/>
            <person name="Mauceli E."/>
            <person name="Wortman J.R."/>
            <person name="Lee N.H."/>
            <person name="Guigo R."/>
            <person name="Stanke M."/>
            <person name="Alvarado L."/>
            <person name="Amedeo P."/>
            <person name="Antoine C.H."/>
            <person name="Arensburger P."/>
            <person name="Bidwell S.L."/>
            <person name="Crawford M."/>
            <person name="Camaro F."/>
            <person name="Devon K."/>
            <person name="Engels R."/>
            <person name="Hammond M."/>
            <person name="Howarth C."/>
            <person name="Koehrsen M."/>
            <person name="Lawson D."/>
            <person name="Montgomery P."/>
            <person name="Nene V."/>
            <person name="Nusbaum C."/>
            <person name="Puiu D."/>
            <person name="Romero-Severson J."/>
            <person name="Severson D.W."/>
            <person name="Shumway M."/>
            <person name="Sisk P."/>
            <person name="Stolte C."/>
            <person name="Zeng Q."/>
            <person name="Eisenstadt E."/>
            <person name="Fraser-Liggett C."/>
            <person name="Strausberg R."/>
            <person name="Galagan J."/>
            <person name="Birren B."/>
            <person name="Collins F.H."/>
        </authorList>
    </citation>
    <scope>NUCLEOTIDE SEQUENCE [LARGE SCALE GENOMIC DNA]</scope>
    <source>
        <strain evidence="3">JHB</strain>
    </source>
</reference>
<dbReference type="Pfam" id="PF25780">
    <property type="entry name" value="TPR_IPO5"/>
    <property type="match status" value="1"/>
</dbReference>
<gene>
    <name evidence="4" type="primary">6042134</name>
    <name evidence="3" type="ORF">CpipJ_CPIJ009843</name>
</gene>
<dbReference type="STRING" id="7176.B0WRE9"/>
<dbReference type="InParanoid" id="B0WRE9"/>
<dbReference type="eggNOG" id="KOG2171">
    <property type="taxonomic scope" value="Eukaryota"/>
</dbReference>
<dbReference type="EMBL" id="DS232055">
    <property type="protein sequence ID" value="EDS33342.1"/>
    <property type="molecule type" value="Genomic_DNA"/>
</dbReference>
<protein>
    <submittedName>
        <fullName evidence="3 4">Importin beta-3</fullName>
    </submittedName>
</protein>
<dbReference type="VEuPathDB" id="VectorBase:CPIJ009843"/>
<evidence type="ECO:0000256" key="1">
    <source>
        <dbReference type="SAM" id="MobiDB-lite"/>
    </source>
</evidence>
<evidence type="ECO:0000313" key="4">
    <source>
        <dbReference type="EnsemblMetazoa" id="CPIJ009843-PA"/>
    </source>
</evidence>
<dbReference type="VEuPathDB" id="VectorBase:CQUJHB001932"/>
<sequence length="187" mass="21251">MFLPSKLPARFVAAKMSITTRLRPRAQDPYGQRKGSVSRTRKEANFGDRGSFPEIHPLGRMRLSCRCRTRKRLMKLRKTPGRWRIGVGEDKKRNTGWSKQRAGLEQPAAAGVQETARNLIDDNHNLESALRFFSSVSGIFGNQQNQHLQLIKQMLVKYLDPSSVPKVLFQVVCTFGAFILLHDKDEG</sequence>
<evidence type="ECO:0000313" key="3">
    <source>
        <dbReference type="EMBL" id="EDS33342.1"/>
    </source>
</evidence>
<dbReference type="AlphaFoldDB" id="B0WRE9"/>
<name>B0WRE9_CULQU</name>
<dbReference type="Proteomes" id="UP000002320">
    <property type="component" value="Unassembled WGS sequence"/>
</dbReference>
<dbReference type="OrthoDB" id="543373at2759"/>
<dbReference type="KEGG" id="cqu:CpipJ_CPIJ009843"/>
<feature type="region of interest" description="Disordered" evidence="1">
    <location>
        <begin position="23"/>
        <end position="51"/>
    </location>
</feature>
<feature type="domain" description="IPO4/5-like TPR repeats" evidence="2">
    <location>
        <begin position="123"/>
        <end position="186"/>
    </location>
</feature>
<dbReference type="EnsemblMetazoa" id="CPIJ009843-RA">
    <property type="protein sequence ID" value="CPIJ009843-PA"/>
    <property type="gene ID" value="CPIJ009843"/>
</dbReference>
<dbReference type="InterPro" id="IPR057672">
    <property type="entry name" value="TPR_IPO4/5"/>
</dbReference>